<dbReference type="EMBL" id="CP060714">
    <property type="protein sequence ID" value="QNN57433.1"/>
    <property type="molecule type" value="Genomic_DNA"/>
</dbReference>
<dbReference type="InterPro" id="IPR005066">
    <property type="entry name" value="MoCF_OxRdtse_dimer"/>
</dbReference>
<reference evidence="7 8" key="1">
    <citation type="submission" date="2020-08" db="EMBL/GenBank/DDBJ databases">
        <title>Genome sequence of Diaphorobacter ruginosibacter DSM 27467T.</title>
        <authorList>
            <person name="Hyun D.-W."/>
            <person name="Bae J.-W."/>
        </authorList>
    </citation>
    <scope>NUCLEOTIDE SEQUENCE [LARGE SCALE GENOMIC DNA]</scope>
    <source>
        <strain evidence="7 8">DSM 27467</strain>
    </source>
</reference>
<dbReference type="GO" id="GO:0008482">
    <property type="term" value="F:sulfite oxidase activity"/>
    <property type="evidence" value="ECO:0007669"/>
    <property type="project" value="TreeGrafter"/>
</dbReference>
<dbReference type="PANTHER" id="PTHR19372:SF7">
    <property type="entry name" value="SULFITE OXIDASE, MITOCHONDRIAL"/>
    <property type="match status" value="1"/>
</dbReference>
<dbReference type="InterPro" id="IPR008335">
    <property type="entry name" value="Mopterin_OxRdtase_euk"/>
</dbReference>
<evidence type="ECO:0000256" key="2">
    <source>
        <dbReference type="ARBA" id="ARBA00022505"/>
    </source>
</evidence>
<feature type="domain" description="Oxidoreductase molybdopterin-binding" evidence="5">
    <location>
        <begin position="108"/>
        <end position="278"/>
    </location>
</feature>
<dbReference type="Pfam" id="PF00174">
    <property type="entry name" value="Oxidored_molyb"/>
    <property type="match status" value="1"/>
</dbReference>
<keyword evidence="4" id="KW-0560">Oxidoreductase</keyword>
<dbReference type="GO" id="GO:0030151">
    <property type="term" value="F:molybdenum ion binding"/>
    <property type="evidence" value="ECO:0007669"/>
    <property type="project" value="InterPro"/>
</dbReference>
<evidence type="ECO:0000313" key="8">
    <source>
        <dbReference type="Proteomes" id="UP000515811"/>
    </source>
</evidence>
<dbReference type="KEGG" id="drg:H9K76_00570"/>
<name>A0A7G9RPA8_9BURK</name>
<gene>
    <name evidence="7" type="ORF">H9K76_00570</name>
</gene>
<dbReference type="Pfam" id="PF03404">
    <property type="entry name" value="Mo-co_dimer"/>
    <property type="match status" value="1"/>
</dbReference>
<dbReference type="InterPro" id="IPR036374">
    <property type="entry name" value="OxRdtase_Mopterin-bd_sf"/>
</dbReference>
<evidence type="ECO:0000259" key="5">
    <source>
        <dbReference type="Pfam" id="PF00174"/>
    </source>
</evidence>
<dbReference type="InterPro" id="IPR014756">
    <property type="entry name" value="Ig_E-set"/>
</dbReference>
<organism evidence="7 8">
    <name type="scientific">Diaphorobacter ruginosibacter</name>
    <dbReference type="NCBI Taxonomy" id="1715720"/>
    <lineage>
        <taxon>Bacteria</taxon>
        <taxon>Pseudomonadati</taxon>
        <taxon>Pseudomonadota</taxon>
        <taxon>Betaproteobacteria</taxon>
        <taxon>Burkholderiales</taxon>
        <taxon>Comamonadaceae</taxon>
        <taxon>Diaphorobacter</taxon>
    </lineage>
</organism>
<accession>A0A7G9RPA8</accession>
<dbReference type="InterPro" id="IPR000572">
    <property type="entry name" value="OxRdtase_Mopterin-bd_dom"/>
</dbReference>
<evidence type="ECO:0000256" key="4">
    <source>
        <dbReference type="ARBA" id="ARBA00023002"/>
    </source>
</evidence>
<evidence type="ECO:0000313" key="7">
    <source>
        <dbReference type="EMBL" id="QNN57433.1"/>
    </source>
</evidence>
<feature type="domain" description="Moybdenum cofactor oxidoreductase dimerisation" evidence="6">
    <location>
        <begin position="305"/>
        <end position="419"/>
    </location>
</feature>
<dbReference type="GO" id="GO:0006790">
    <property type="term" value="P:sulfur compound metabolic process"/>
    <property type="evidence" value="ECO:0007669"/>
    <property type="project" value="TreeGrafter"/>
</dbReference>
<dbReference type="Gene3D" id="2.60.40.650">
    <property type="match status" value="1"/>
</dbReference>
<dbReference type="RefSeq" id="WP_187597687.1">
    <property type="nucleotide sequence ID" value="NZ_CP060714.1"/>
</dbReference>
<evidence type="ECO:0000259" key="6">
    <source>
        <dbReference type="Pfam" id="PF03404"/>
    </source>
</evidence>
<dbReference type="PRINTS" id="PR00407">
    <property type="entry name" value="EUMOPTERIN"/>
</dbReference>
<protein>
    <submittedName>
        <fullName evidence="7">Molybdopterin-dependent oxidoreductase</fullName>
    </submittedName>
</protein>
<keyword evidence="2" id="KW-0500">Molybdenum</keyword>
<dbReference type="FunFam" id="3.90.420.10:FF:000007">
    <property type="entry name" value="Sulfite:cytochrome c oxidoreductase subunit A"/>
    <property type="match status" value="1"/>
</dbReference>
<dbReference type="PANTHER" id="PTHR19372">
    <property type="entry name" value="SULFITE REDUCTASE"/>
    <property type="match status" value="1"/>
</dbReference>
<comment type="cofactor">
    <cofactor evidence="1">
        <name>Mo-molybdopterin</name>
        <dbReference type="ChEBI" id="CHEBI:71302"/>
    </cofactor>
</comment>
<dbReference type="InterPro" id="IPR006311">
    <property type="entry name" value="TAT_signal"/>
</dbReference>
<dbReference type="SUPFAM" id="SSF56524">
    <property type="entry name" value="Oxidoreductase molybdopterin-binding domain"/>
    <property type="match status" value="1"/>
</dbReference>
<evidence type="ECO:0000256" key="3">
    <source>
        <dbReference type="ARBA" id="ARBA00022723"/>
    </source>
</evidence>
<keyword evidence="3" id="KW-0479">Metal-binding</keyword>
<dbReference type="AlphaFoldDB" id="A0A7G9RPA8"/>
<dbReference type="SUPFAM" id="SSF81296">
    <property type="entry name" value="E set domains"/>
    <property type="match status" value="1"/>
</dbReference>
<dbReference type="Gene3D" id="3.90.420.10">
    <property type="entry name" value="Oxidoreductase, molybdopterin-binding domain"/>
    <property type="match status" value="1"/>
</dbReference>
<evidence type="ECO:0000256" key="1">
    <source>
        <dbReference type="ARBA" id="ARBA00001924"/>
    </source>
</evidence>
<dbReference type="PROSITE" id="PS51318">
    <property type="entry name" value="TAT"/>
    <property type="match status" value="1"/>
</dbReference>
<sequence length="422" mass="45632">MNTTTPSDARGGSRHDRRRALKALGAAGASAGLLGSPLRALAADAPAPKTMTLPFANGERELVTFPQKRPLILQTSRPPQLETPFEVFNDGLLTPNDAFFVRYHWSGIPTDIKPEEFRVKISGLVDTALELSLDELKALGEPVSLVAAHQCSGNSRGFFEPRANGGQLGNGAMGNAKWTGVPLKRVLEKAGVKKGAVQVSFNGMDKPPVDGGPDFVKALDIDHALDGEVMLAWAMNDKDLPMLNGYPLRLIVPGYYGTYWVKHVNDIQVLDKVFDGFWMASAYRIPANGCACTPAGKGPTKTVPINRFNTRSFITSLQDGAKVKAGKEIVLRGIAFDGGQGIAEVSVSIDGGKTWTVAKLGEELSRYSFREWKASFKPPKKGEYELKVRAVNRAGQGQPLEALWNPAGYMRNVVETVRVTAA</sequence>
<keyword evidence="8" id="KW-1185">Reference proteome</keyword>
<dbReference type="GO" id="GO:0020037">
    <property type="term" value="F:heme binding"/>
    <property type="evidence" value="ECO:0007669"/>
    <property type="project" value="TreeGrafter"/>
</dbReference>
<proteinExistence type="predicted"/>
<dbReference type="Proteomes" id="UP000515811">
    <property type="component" value="Chromosome"/>
</dbReference>
<dbReference type="GO" id="GO:0043546">
    <property type="term" value="F:molybdopterin cofactor binding"/>
    <property type="evidence" value="ECO:0007669"/>
    <property type="project" value="TreeGrafter"/>
</dbReference>